<dbReference type="Proteomes" id="UP000679247">
    <property type="component" value="Chromosome"/>
</dbReference>
<proteinExistence type="predicted"/>
<dbReference type="EMBL" id="CP071709">
    <property type="protein sequence ID" value="QVY62133.1"/>
    <property type="molecule type" value="Genomic_DNA"/>
</dbReference>
<keyword evidence="4" id="KW-1185">Reference proteome</keyword>
<organism evidence="3 4">
    <name type="scientific">Cytobacillus gottheilii</name>
    <dbReference type="NCBI Taxonomy" id="859144"/>
    <lineage>
        <taxon>Bacteria</taxon>
        <taxon>Bacillati</taxon>
        <taxon>Bacillota</taxon>
        <taxon>Bacilli</taxon>
        <taxon>Bacillales</taxon>
        <taxon>Bacillaceae</taxon>
        <taxon>Cytobacillus</taxon>
    </lineage>
</organism>
<evidence type="ECO:0000313" key="3">
    <source>
        <dbReference type="EMBL" id="QVY62133.1"/>
    </source>
</evidence>
<gene>
    <name evidence="3" type="ORF">J1899_03220</name>
</gene>
<dbReference type="InterPro" id="IPR050266">
    <property type="entry name" value="AB_hydrolase_sf"/>
</dbReference>
<dbReference type="InterPro" id="IPR000073">
    <property type="entry name" value="AB_hydrolase_1"/>
</dbReference>
<dbReference type="SUPFAM" id="SSF53474">
    <property type="entry name" value="alpha/beta-Hydrolases"/>
    <property type="match status" value="1"/>
</dbReference>
<dbReference type="RefSeq" id="WP_214477538.1">
    <property type="nucleotide sequence ID" value="NZ_CP071709.1"/>
</dbReference>
<dbReference type="PANTHER" id="PTHR43798">
    <property type="entry name" value="MONOACYLGLYCEROL LIPASE"/>
    <property type="match status" value="1"/>
</dbReference>
<evidence type="ECO:0000313" key="4">
    <source>
        <dbReference type="Proteomes" id="UP000679247"/>
    </source>
</evidence>
<dbReference type="Pfam" id="PF00561">
    <property type="entry name" value="Abhydrolase_1"/>
    <property type="match status" value="1"/>
</dbReference>
<keyword evidence="1 3" id="KW-0378">Hydrolase</keyword>
<dbReference type="GO" id="GO:0016787">
    <property type="term" value="F:hydrolase activity"/>
    <property type="evidence" value="ECO:0007669"/>
    <property type="project" value="UniProtKB-KW"/>
</dbReference>
<evidence type="ECO:0000259" key="2">
    <source>
        <dbReference type="Pfam" id="PF00561"/>
    </source>
</evidence>
<dbReference type="InterPro" id="IPR029058">
    <property type="entry name" value="AB_hydrolase_fold"/>
</dbReference>
<protein>
    <submittedName>
        <fullName evidence="3">Alpha/beta hydrolase</fullName>
    </submittedName>
</protein>
<name>A0ABX8FCN1_9BACI</name>
<evidence type="ECO:0000256" key="1">
    <source>
        <dbReference type="ARBA" id="ARBA00022801"/>
    </source>
</evidence>
<reference evidence="3 4" key="1">
    <citation type="submission" date="2021-03" db="EMBL/GenBank/DDBJ databases">
        <title>The first data on the complete genome of the tetrodotoxin-producing bacterium.</title>
        <authorList>
            <person name="Melnikova D.I."/>
            <person name="Nijland R."/>
            <person name="Magarlamov T.Y."/>
        </authorList>
    </citation>
    <scope>NUCLEOTIDE SEQUENCE [LARGE SCALE GENOMIC DNA]</scope>
    <source>
        <strain evidence="3 4">1839</strain>
    </source>
</reference>
<sequence length="248" mass="27935">MNYNDSWVNNNGINIHFLEENANLKNETSLVIIPGLSESAEDYIDVIENLAPRHCIIITLRGRGKSDTPETGYSLDDHISDIEAVVKQLELKDFILFGYSRSVSYVLKYSLKNKNLVKGLIIGDYPAIHTQLPQGWVEFFSSLPPWRGIPLSQRMSNTALHGIQKESAQVIFWDDLSSIECPVLIIRAGKNGAALSLEAGKQYLEKMPQANLVVFDESDHNIFEPNLDTFIQTIDLFMNNVHTELGEL</sequence>
<dbReference type="PANTHER" id="PTHR43798:SF31">
    <property type="entry name" value="AB HYDROLASE SUPERFAMILY PROTEIN YCLE"/>
    <property type="match status" value="1"/>
</dbReference>
<accession>A0ABX8FCN1</accession>
<dbReference type="Gene3D" id="3.40.50.1820">
    <property type="entry name" value="alpha/beta hydrolase"/>
    <property type="match status" value="1"/>
</dbReference>
<feature type="domain" description="AB hydrolase-1" evidence="2">
    <location>
        <begin position="30"/>
        <end position="124"/>
    </location>
</feature>